<sequence>MKKVAILFGLACLPLLFFAVMFVSTKEVDTKVCGTDMAIAAQEIVNRDFGATRAPRVSIEAINSIMCARNGNIANAALVVKVKKGQYAYAIMNIHFDGSGHLLPTEGSRQSWTRTLNRNDWVFAWCELIRGVYTDEIDEQGCDA</sequence>
<proteinExistence type="predicted"/>
<protein>
    <submittedName>
        <fullName evidence="2">Uncharacterized protein</fullName>
    </submittedName>
</protein>
<evidence type="ECO:0000313" key="3">
    <source>
        <dbReference type="Proteomes" id="UP000177152"/>
    </source>
</evidence>
<keyword evidence="1" id="KW-0732">Signal</keyword>
<accession>A0A1G2K388</accession>
<evidence type="ECO:0000256" key="1">
    <source>
        <dbReference type="SAM" id="SignalP"/>
    </source>
</evidence>
<comment type="caution">
    <text evidence="2">The sequence shown here is derived from an EMBL/GenBank/DDBJ whole genome shotgun (WGS) entry which is preliminary data.</text>
</comment>
<dbReference type="EMBL" id="MHQC01000047">
    <property type="protein sequence ID" value="OGZ93899.1"/>
    <property type="molecule type" value="Genomic_DNA"/>
</dbReference>
<evidence type="ECO:0000313" key="2">
    <source>
        <dbReference type="EMBL" id="OGZ93899.1"/>
    </source>
</evidence>
<reference evidence="2 3" key="1">
    <citation type="journal article" date="2016" name="Nat. Commun.">
        <title>Thousands of microbial genomes shed light on interconnected biogeochemical processes in an aquifer system.</title>
        <authorList>
            <person name="Anantharaman K."/>
            <person name="Brown C.T."/>
            <person name="Hug L.A."/>
            <person name="Sharon I."/>
            <person name="Castelle C.J."/>
            <person name="Probst A.J."/>
            <person name="Thomas B.C."/>
            <person name="Singh A."/>
            <person name="Wilkins M.J."/>
            <person name="Karaoz U."/>
            <person name="Brodie E.L."/>
            <person name="Williams K.H."/>
            <person name="Hubbard S.S."/>
            <person name="Banfield J.F."/>
        </authorList>
    </citation>
    <scope>NUCLEOTIDE SEQUENCE [LARGE SCALE GENOMIC DNA]</scope>
</reference>
<dbReference type="Proteomes" id="UP000177152">
    <property type="component" value="Unassembled WGS sequence"/>
</dbReference>
<organism evidence="2 3">
    <name type="scientific">Candidatus Sungbacteria bacterium RIFCSPHIGHO2_01_FULL_47_32</name>
    <dbReference type="NCBI Taxonomy" id="1802264"/>
    <lineage>
        <taxon>Bacteria</taxon>
        <taxon>Candidatus Sungiibacteriota</taxon>
    </lineage>
</organism>
<feature type="chain" id="PRO_5009583341" evidence="1">
    <location>
        <begin position="20"/>
        <end position="144"/>
    </location>
</feature>
<dbReference type="AlphaFoldDB" id="A0A1G2K388"/>
<name>A0A1G2K388_9BACT</name>
<feature type="signal peptide" evidence="1">
    <location>
        <begin position="1"/>
        <end position="19"/>
    </location>
</feature>
<gene>
    <name evidence="2" type="ORF">A2633_05285</name>
</gene>